<dbReference type="Proteomes" id="UP001497382">
    <property type="component" value="Unassembled WGS sequence"/>
</dbReference>
<evidence type="ECO:0000256" key="8">
    <source>
        <dbReference type="ARBA" id="ARBA00023002"/>
    </source>
</evidence>
<dbReference type="GO" id="GO:0004303">
    <property type="term" value="F:estradiol 17-beta-dehydrogenase [NAD(P)+] activity"/>
    <property type="evidence" value="ECO:0007669"/>
    <property type="project" value="UniProtKB-EC"/>
</dbReference>
<evidence type="ECO:0000256" key="19">
    <source>
        <dbReference type="ARBA" id="ARBA00066822"/>
    </source>
</evidence>
<evidence type="ECO:0000256" key="20">
    <source>
        <dbReference type="ARBA" id="ARBA00070911"/>
    </source>
</evidence>
<dbReference type="CDD" id="cd05333">
    <property type="entry name" value="BKR_SDR_c"/>
    <property type="match status" value="1"/>
</dbReference>
<keyword evidence="9" id="KW-0520">NAD</keyword>
<dbReference type="InterPro" id="IPR020904">
    <property type="entry name" value="Sc_DH/Rdtase_CS"/>
</dbReference>
<keyword evidence="7" id="KW-0276">Fatty acid metabolism</keyword>
<accession>A0AAV1ZZJ5</accession>
<dbReference type="GO" id="GO:0047035">
    <property type="term" value="F:testosterone dehydrogenase (NAD+) activity"/>
    <property type="evidence" value="ECO:0007669"/>
    <property type="project" value="UniProtKB-EC"/>
</dbReference>
<keyword evidence="6" id="KW-0597">Phosphoprotein</keyword>
<dbReference type="EC" id="1.1.1.n12" evidence="4"/>
<evidence type="ECO:0000256" key="1">
    <source>
        <dbReference type="ARBA" id="ARBA00004305"/>
    </source>
</evidence>
<evidence type="ECO:0000256" key="24">
    <source>
        <dbReference type="ARBA" id="ARBA00083097"/>
    </source>
</evidence>
<evidence type="ECO:0000256" key="2">
    <source>
        <dbReference type="ARBA" id="ARBA00005194"/>
    </source>
</evidence>
<evidence type="ECO:0000256" key="10">
    <source>
        <dbReference type="ARBA" id="ARBA00023098"/>
    </source>
</evidence>
<protein>
    <recommendedName>
        <fullName evidence="20">(3R)-3-hydroxyacyl-CoA dehydrogenase</fullName>
        <ecNumber evidence="19">1.1.1.239</ecNumber>
        <ecNumber evidence="4">1.1.1.n12</ecNumber>
    </recommendedName>
    <alternativeName>
        <fullName evidence="22">17-beta-hydroxysteroid dehydrogenase 8</fullName>
    </alternativeName>
    <alternativeName>
        <fullName evidence="21">3-ketoacyl-[acyl-carrier-protein] reductase alpha subunit</fullName>
    </alternativeName>
    <alternativeName>
        <fullName evidence="24">3-oxoacyl-[acyl-carrier-protein] reductase</fullName>
    </alternativeName>
    <alternativeName>
        <fullName evidence="25">Estradiol 17-beta-dehydrogenase 8</fullName>
    </alternativeName>
    <alternativeName>
        <fullName evidence="23">Testosterone 17-beta-dehydrogenase 8</fullName>
    </alternativeName>
</protein>
<keyword evidence="12" id="KW-0275">Fatty acid biosynthesis</keyword>
<evidence type="ECO:0000256" key="5">
    <source>
        <dbReference type="ARBA" id="ARBA00022516"/>
    </source>
</evidence>
<comment type="similarity">
    <text evidence="3">Belongs to the short-chain dehydrogenases/reductases (SDR) family.</text>
</comment>
<dbReference type="InterPro" id="IPR002347">
    <property type="entry name" value="SDR_fam"/>
</dbReference>
<dbReference type="FunFam" id="3.40.50.720:FF:000231">
    <property type="entry name" value="Estradiol 17-beta-dehydrogenase 8"/>
    <property type="match status" value="1"/>
</dbReference>
<evidence type="ECO:0000256" key="9">
    <source>
        <dbReference type="ARBA" id="ARBA00023027"/>
    </source>
</evidence>
<dbReference type="AlphaFoldDB" id="A0AAV1ZZJ5"/>
<dbReference type="GO" id="GO:0008210">
    <property type="term" value="P:estrogen metabolic process"/>
    <property type="evidence" value="ECO:0007669"/>
    <property type="project" value="UniProtKB-ARBA"/>
</dbReference>
<comment type="pathway">
    <text evidence="2">Lipid metabolism; fatty acid biosynthesis.</text>
</comment>
<dbReference type="InterPro" id="IPR036291">
    <property type="entry name" value="NAD(P)-bd_dom_sf"/>
</dbReference>
<keyword evidence="5" id="KW-0444">Lipid biosynthesis</keyword>
<dbReference type="PRINTS" id="PR00080">
    <property type="entry name" value="SDRFAMILY"/>
</dbReference>
<comment type="pathway">
    <text evidence="13">Steroid biosynthesis; estrogen biosynthesis.</text>
</comment>
<dbReference type="PANTHER" id="PTHR42760">
    <property type="entry name" value="SHORT-CHAIN DEHYDROGENASES/REDUCTASES FAMILY MEMBER"/>
    <property type="match status" value="1"/>
</dbReference>
<evidence type="ECO:0000256" key="4">
    <source>
        <dbReference type="ARBA" id="ARBA00012456"/>
    </source>
</evidence>
<comment type="caution">
    <text evidence="26">The sequence shown here is derived from an EMBL/GenBank/DDBJ whole genome shotgun (WGS) entry which is preliminary data.</text>
</comment>
<evidence type="ECO:0000256" key="22">
    <source>
        <dbReference type="ARBA" id="ARBA00081419"/>
    </source>
</evidence>
<comment type="subcellular location">
    <subcellularLocation>
        <location evidence="1">Mitochondrion matrix</location>
    </subcellularLocation>
</comment>
<dbReference type="SUPFAM" id="SSF51735">
    <property type="entry name" value="NAD(P)-binding Rossmann-fold domains"/>
    <property type="match status" value="1"/>
</dbReference>
<evidence type="ECO:0000256" key="23">
    <source>
        <dbReference type="ARBA" id="ARBA00081936"/>
    </source>
</evidence>
<dbReference type="NCBIfam" id="NF009466">
    <property type="entry name" value="PRK12826.1-2"/>
    <property type="match status" value="1"/>
</dbReference>
<organism evidence="26 27">
    <name type="scientific">Larinioides sclopetarius</name>
    <dbReference type="NCBI Taxonomy" id="280406"/>
    <lineage>
        <taxon>Eukaryota</taxon>
        <taxon>Metazoa</taxon>
        <taxon>Ecdysozoa</taxon>
        <taxon>Arthropoda</taxon>
        <taxon>Chelicerata</taxon>
        <taxon>Arachnida</taxon>
        <taxon>Araneae</taxon>
        <taxon>Araneomorphae</taxon>
        <taxon>Entelegynae</taxon>
        <taxon>Araneoidea</taxon>
        <taxon>Araneidae</taxon>
        <taxon>Larinioides</taxon>
    </lineage>
</organism>
<comment type="catalytic activity">
    <reaction evidence="16">
        <text>17beta-hydroxy-5alpha-androstan-3-one + NAD(+) = 5alpha-androstan-3,17-dione + NADH + H(+)</text>
        <dbReference type="Rhea" id="RHEA:41992"/>
        <dbReference type="ChEBI" id="CHEBI:15378"/>
        <dbReference type="ChEBI" id="CHEBI:15994"/>
        <dbReference type="ChEBI" id="CHEBI:16330"/>
        <dbReference type="ChEBI" id="CHEBI:57540"/>
        <dbReference type="ChEBI" id="CHEBI:57945"/>
    </reaction>
    <physiologicalReaction direction="left-to-right" evidence="16">
        <dbReference type="Rhea" id="RHEA:41993"/>
    </physiologicalReaction>
</comment>
<evidence type="ECO:0000256" key="7">
    <source>
        <dbReference type="ARBA" id="ARBA00022832"/>
    </source>
</evidence>
<comment type="catalytic activity">
    <reaction evidence="17">
        <text>a (3R)-3-hydroxyacyl-CoA + NAD(+) = a 3-oxoacyl-CoA + NADH + H(+)</text>
        <dbReference type="Rhea" id="RHEA:32711"/>
        <dbReference type="ChEBI" id="CHEBI:15378"/>
        <dbReference type="ChEBI" id="CHEBI:57319"/>
        <dbReference type="ChEBI" id="CHEBI:57540"/>
        <dbReference type="ChEBI" id="CHEBI:57945"/>
        <dbReference type="ChEBI" id="CHEBI:90726"/>
        <dbReference type="EC" id="1.1.1.n12"/>
    </reaction>
    <physiologicalReaction direction="left-to-right" evidence="17">
        <dbReference type="Rhea" id="RHEA:32712"/>
    </physiologicalReaction>
</comment>
<dbReference type="PANTHER" id="PTHR42760:SF83">
    <property type="entry name" value="(3R)-3-HYDROXYACYL-COA DEHYDROGENASE"/>
    <property type="match status" value="1"/>
</dbReference>
<evidence type="ECO:0000313" key="26">
    <source>
        <dbReference type="EMBL" id="CAL1277213.1"/>
    </source>
</evidence>
<evidence type="ECO:0000256" key="25">
    <source>
        <dbReference type="ARBA" id="ARBA00083258"/>
    </source>
</evidence>
<dbReference type="GO" id="GO:0006633">
    <property type="term" value="P:fatty acid biosynthetic process"/>
    <property type="evidence" value="ECO:0007669"/>
    <property type="project" value="UniProtKB-KW"/>
</dbReference>
<evidence type="ECO:0000256" key="14">
    <source>
        <dbReference type="ARBA" id="ARBA00049069"/>
    </source>
</evidence>
<dbReference type="GO" id="GO:0005759">
    <property type="term" value="C:mitochondrial matrix"/>
    <property type="evidence" value="ECO:0007669"/>
    <property type="project" value="UniProtKB-SubCell"/>
</dbReference>
<dbReference type="EMBL" id="CAXIEN010000100">
    <property type="protein sequence ID" value="CAL1277213.1"/>
    <property type="molecule type" value="Genomic_DNA"/>
</dbReference>
<dbReference type="EC" id="1.1.1.239" evidence="19"/>
<keyword evidence="8" id="KW-0560">Oxidoreductase</keyword>
<reference evidence="26 27" key="1">
    <citation type="submission" date="2024-04" db="EMBL/GenBank/DDBJ databases">
        <authorList>
            <person name="Rising A."/>
            <person name="Reimegard J."/>
            <person name="Sonavane S."/>
            <person name="Akerstrom W."/>
            <person name="Nylinder S."/>
            <person name="Hedman E."/>
            <person name="Kallberg Y."/>
        </authorList>
    </citation>
    <scope>NUCLEOTIDE SEQUENCE [LARGE SCALE GENOMIC DNA]</scope>
</reference>
<dbReference type="PRINTS" id="PR00081">
    <property type="entry name" value="GDHRDH"/>
</dbReference>
<evidence type="ECO:0000256" key="6">
    <source>
        <dbReference type="ARBA" id="ARBA00022553"/>
    </source>
</evidence>
<evidence type="ECO:0000313" key="27">
    <source>
        <dbReference type="Proteomes" id="UP001497382"/>
    </source>
</evidence>
<name>A0AAV1ZZJ5_9ARAC</name>
<evidence type="ECO:0000256" key="13">
    <source>
        <dbReference type="ARBA" id="ARBA00037929"/>
    </source>
</evidence>
<gene>
    <name evidence="26" type="ORF">LARSCL_LOCUS9090</name>
</gene>
<comment type="subunit">
    <text evidence="18">Heterotetramer with CBR4; contains two molecules of HSD17B8 and CBR4.</text>
</comment>
<evidence type="ECO:0000256" key="3">
    <source>
        <dbReference type="ARBA" id="ARBA00006484"/>
    </source>
</evidence>
<comment type="catalytic activity">
    <reaction evidence="14">
        <text>17beta-estradiol + NAD(+) = estrone + NADH + H(+)</text>
        <dbReference type="Rhea" id="RHEA:24612"/>
        <dbReference type="ChEBI" id="CHEBI:15378"/>
        <dbReference type="ChEBI" id="CHEBI:16469"/>
        <dbReference type="ChEBI" id="CHEBI:17263"/>
        <dbReference type="ChEBI" id="CHEBI:57540"/>
        <dbReference type="ChEBI" id="CHEBI:57945"/>
        <dbReference type="EC" id="1.1.1.62"/>
    </reaction>
    <physiologicalReaction direction="left-to-right" evidence="14">
        <dbReference type="Rhea" id="RHEA:24613"/>
    </physiologicalReaction>
    <physiologicalReaction direction="right-to-left" evidence="14">
        <dbReference type="Rhea" id="RHEA:24614"/>
    </physiologicalReaction>
</comment>
<evidence type="ECO:0000256" key="17">
    <source>
        <dbReference type="ARBA" id="ARBA00052680"/>
    </source>
</evidence>
<keyword evidence="27" id="KW-1185">Reference proteome</keyword>
<dbReference type="Pfam" id="PF13561">
    <property type="entry name" value="adh_short_C2"/>
    <property type="match status" value="1"/>
</dbReference>
<evidence type="ECO:0000256" key="21">
    <source>
        <dbReference type="ARBA" id="ARBA00077835"/>
    </source>
</evidence>
<evidence type="ECO:0000256" key="12">
    <source>
        <dbReference type="ARBA" id="ARBA00023160"/>
    </source>
</evidence>
<evidence type="ECO:0000256" key="16">
    <source>
        <dbReference type="ARBA" id="ARBA00050435"/>
    </source>
</evidence>
<evidence type="ECO:0000256" key="11">
    <source>
        <dbReference type="ARBA" id="ARBA00023128"/>
    </source>
</evidence>
<comment type="catalytic activity">
    <reaction evidence="15">
        <text>testosterone + NAD(+) = androst-4-ene-3,17-dione + NADH + H(+)</text>
        <dbReference type="Rhea" id="RHEA:14929"/>
        <dbReference type="ChEBI" id="CHEBI:15378"/>
        <dbReference type="ChEBI" id="CHEBI:16422"/>
        <dbReference type="ChEBI" id="CHEBI:17347"/>
        <dbReference type="ChEBI" id="CHEBI:57540"/>
        <dbReference type="ChEBI" id="CHEBI:57945"/>
        <dbReference type="EC" id="1.1.1.239"/>
    </reaction>
    <physiologicalReaction direction="left-to-right" evidence="15">
        <dbReference type="Rhea" id="RHEA:14930"/>
    </physiologicalReaction>
</comment>
<keyword evidence="11" id="KW-0496">Mitochondrion</keyword>
<dbReference type="PROSITE" id="PS00061">
    <property type="entry name" value="ADH_SHORT"/>
    <property type="match status" value="1"/>
</dbReference>
<dbReference type="Gene3D" id="3.40.50.720">
    <property type="entry name" value="NAD(P)-binding Rossmann-like Domain"/>
    <property type="match status" value="1"/>
</dbReference>
<evidence type="ECO:0000256" key="18">
    <source>
        <dbReference type="ARBA" id="ARBA00065174"/>
    </source>
</evidence>
<sequence length="260" mass="27842">MASSLLLNGRVAVITGGGSGIGRAVCKVFAKEGATIIAADLNEASVKETIQDISVENTNKFFSSLGKHFAHAVDVTKNDSVLGLVSRIKQECPIPDVLVNCAGITRDAFMLKMSEEMFDDVIRVNLKGTFLMTQAISRLMIESKVETGSIVNISSVSGKIGNIGQCNYSASKAGVESFTKTVAKELAKYNIRCNAVMPGFIDTPMANKVPEKILEQVRKEIPMQRLGKPEEIADVCAFLASQRSSYVTGGIIQVSGGFVI</sequence>
<dbReference type="GO" id="GO:0048038">
    <property type="term" value="F:quinone binding"/>
    <property type="evidence" value="ECO:0007669"/>
    <property type="project" value="TreeGrafter"/>
</dbReference>
<evidence type="ECO:0000256" key="15">
    <source>
        <dbReference type="ARBA" id="ARBA00050232"/>
    </source>
</evidence>
<proteinExistence type="inferred from homology"/>
<keyword evidence="10" id="KW-0443">Lipid metabolism</keyword>